<evidence type="ECO:0000313" key="3">
    <source>
        <dbReference type="Proteomes" id="UP000825890"/>
    </source>
</evidence>
<gene>
    <name evidence="2" type="ORF">CKM354_000187500</name>
</gene>
<dbReference type="AlphaFoldDB" id="A0A9P3CH01"/>
<organism evidence="2 3">
    <name type="scientific">Cercospora kikuchii</name>
    <dbReference type="NCBI Taxonomy" id="84275"/>
    <lineage>
        <taxon>Eukaryota</taxon>
        <taxon>Fungi</taxon>
        <taxon>Dikarya</taxon>
        <taxon>Ascomycota</taxon>
        <taxon>Pezizomycotina</taxon>
        <taxon>Dothideomycetes</taxon>
        <taxon>Dothideomycetidae</taxon>
        <taxon>Mycosphaerellales</taxon>
        <taxon>Mycosphaerellaceae</taxon>
        <taxon>Cercospora</taxon>
    </lineage>
</organism>
<feature type="signal peptide" evidence="1">
    <location>
        <begin position="1"/>
        <end position="19"/>
    </location>
</feature>
<accession>A0A9P3CH01</accession>
<evidence type="ECO:0008006" key="4">
    <source>
        <dbReference type="Google" id="ProtNLM"/>
    </source>
</evidence>
<dbReference type="Proteomes" id="UP000825890">
    <property type="component" value="Unassembled WGS sequence"/>
</dbReference>
<feature type="chain" id="PRO_5040313684" description="Small secreted protein" evidence="1">
    <location>
        <begin position="20"/>
        <end position="125"/>
    </location>
</feature>
<comment type="caution">
    <text evidence="2">The sequence shown here is derived from an EMBL/GenBank/DDBJ whole genome shotgun (WGS) entry which is preliminary data.</text>
</comment>
<proteinExistence type="predicted"/>
<dbReference type="OrthoDB" id="3777084at2759"/>
<name>A0A9P3CH01_9PEZI</name>
<keyword evidence="3" id="KW-1185">Reference proteome</keyword>
<evidence type="ECO:0000313" key="2">
    <source>
        <dbReference type="EMBL" id="GIZ38458.1"/>
    </source>
</evidence>
<dbReference type="EMBL" id="BOLY01000001">
    <property type="protein sequence ID" value="GIZ38458.1"/>
    <property type="molecule type" value="Genomic_DNA"/>
</dbReference>
<reference evidence="2 3" key="1">
    <citation type="submission" date="2021-01" db="EMBL/GenBank/DDBJ databases">
        <title>Cercospora kikuchii MAFF 305040 whole genome shotgun sequence.</title>
        <authorList>
            <person name="Kashiwa T."/>
            <person name="Suzuki T."/>
        </authorList>
    </citation>
    <scope>NUCLEOTIDE SEQUENCE [LARGE SCALE GENOMIC DNA]</scope>
    <source>
        <strain evidence="2 3">MAFF 305040</strain>
    </source>
</reference>
<sequence>MHAFSIATTAIALAASALASPAAEPVSLNTRAASKLNQYSNPDCKDNSGGNTPTYHASPPARKCYNIDPTTVSFYWGQGPLTQVWAYSKAGCTGLSTNLVGGSNCVAVNINNSDEFKNVLSIMMD</sequence>
<keyword evidence="1" id="KW-0732">Signal</keyword>
<evidence type="ECO:0000256" key="1">
    <source>
        <dbReference type="SAM" id="SignalP"/>
    </source>
</evidence>
<dbReference type="RefSeq" id="XP_044652945.1">
    <property type="nucleotide sequence ID" value="XM_044797010.1"/>
</dbReference>
<protein>
    <recommendedName>
        <fullName evidence="4">Small secreted protein</fullName>
    </recommendedName>
</protein>
<dbReference type="GeneID" id="68287450"/>